<sequence>MTLPTTERRVQRVRHPLKFRLVRVLRVNDIAPRIRRITFTGDDLADFVSASFDDHVKLFFPLPGQSRPALPTATPDGIVFADDVPRPPARDYTPQRVDTRARELDIDFVLHGEGPATTWAAQAEVGQYLGVGGPRGSFIIPADYPWHLLIGDETALPAIGRRLRELPAETRAIAVVAIDDVHDEIALDSPARTAVHWVHRQGSQARSLDDAIAALSLPPGAGYVWIAAEAAQAKALRALVVERFGVDKANLRASAYWKQGASNVHETLEG</sequence>
<comment type="similarity">
    <text evidence="1">Belongs to the SIP oxidoreductase family.</text>
</comment>
<dbReference type="OrthoDB" id="9814826at2"/>
<gene>
    <name evidence="3" type="ORF">FOZ76_04080</name>
</gene>
<dbReference type="Gene3D" id="2.40.30.10">
    <property type="entry name" value="Translation factors"/>
    <property type="match status" value="1"/>
</dbReference>
<dbReference type="PROSITE" id="PS51384">
    <property type="entry name" value="FAD_FR"/>
    <property type="match status" value="1"/>
</dbReference>
<dbReference type="InterPro" id="IPR017927">
    <property type="entry name" value="FAD-bd_FR_type"/>
</dbReference>
<dbReference type="InterPro" id="IPR007037">
    <property type="entry name" value="SIP_rossman_dom"/>
</dbReference>
<dbReference type="SUPFAM" id="SSF63380">
    <property type="entry name" value="Riboflavin synthase domain-like"/>
    <property type="match status" value="1"/>
</dbReference>
<dbReference type="Pfam" id="PF04954">
    <property type="entry name" value="SIP"/>
    <property type="match status" value="1"/>
</dbReference>
<proteinExistence type="inferred from homology"/>
<dbReference type="Pfam" id="PF08021">
    <property type="entry name" value="FAD_binding_9"/>
    <property type="match status" value="1"/>
</dbReference>
<comment type="caution">
    <text evidence="3">The sequence shown here is derived from an EMBL/GenBank/DDBJ whole genome shotgun (WGS) entry which is preliminary data.</text>
</comment>
<dbReference type="PANTHER" id="PTHR30157:SF0">
    <property type="entry name" value="NADPH-DEPENDENT FERRIC-CHELATE REDUCTASE"/>
    <property type="match status" value="1"/>
</dbReference>
<dbReference type="InterPro" id="IPR013113">
    <property type="entry name" value="SIP_FAD-bd"/>
</dbReference>
<dbReference type="AlphaFoldDB" id="A0A556AZT5"/>
<evidence type="ECO:0000259" key="2">
    <source>
        <dbReference type="PROSITE" id="PS51384"/>
    </source>
</evidence>
<dbReference type="EMBL" id="VLTJ01000007">
    <property type="protein sequence ID" value="TSH97975.1"/>
    <property type="molecule type" value="Genomic_DNA"/>
</dbReference>
<dbReference type="InterPro" id="IPR039374">
    <property type="entry name" value="SIP_fam"/>
</dbReference>
<evidence type="ECO:0000313" key="4">
    <source>
        <dbReference type="Proteomes" id="UP000318405"/>
    </source>
</evidence>
<dbReference type="Gene3D" id="3.40.50.80">
    <property type="entry name" value="Nucleotide-binding domain of ferredoxin-NADP reductase (FNR) module"/>
    <property type="match status" value="1"/>
</dbReference>
<protein>
    <submittedName>
        <fullName evidence="3">Siderophore-interacting protein</fullName>
    </submittedName>
</protein>
<dbReference type="CDD" id="cd06193">
    <property type="entry name" value="siderophore_interacting"/>
    <property type="match status" value="1"/>
</dbReference>
<accession>A0A556AZT5</accession>
<dbReference type="InterPro" id="IPR039261">
    <property type="entry name" value="FNR_nucleotide-bd"/>
</dbReference>
<keyword evidence="4" id="KW-1185">Reference proteome</keyword>
<evidence type="ECO:0000256" key="1">
    <source>
        <dbReference type="ARBA" id="ARBA00035644"/>
    </source>
</evidence>
<dbReference type="GO" id="GO:0016491">
    <property type="term" value="F:oxidoreductase activity"/>
    <property type="evidence" value="ECO:0007669"/>
    <property type="project" value="InterPro"/>
</dbReference>
<evidence type="ECO:0000313" key="3">
    <source>
        <dbReference type="EMBL" id="TSH97975.1"/>
    </source>
</evidence>
<name>A0A556AZT5_9BURK</name>
<dbReference type="PANTHER" id="PTHR30157">
    <property type="entry name" value="FERRIC REDUCTASE, NADPH-DEPENDENT"/>
    <property type="match status" value="1"/>
</dbReference>
<dbReference type="RefSeq" id="WP_143946857.1">
    <property type="nucleotide sequence ID" value="NZ_BAABMB010000004.1"/>
</dbReference>
<reference evidence="3 4" key="1">
    <citation type="submission" date="2019-07" db="EMBL/GenBank/DDBJ databases">
        <title>Qingshengfaniella alkalisoli gen. nov., sp. nov., isolated from saline soil.</title>
        <authorList>
            <person name="Xu L."/>
            <person name="Huang X.-X."/>
            <person name="Sun J.-Q."/>
        </authorList>
    </citation>
    <scope>NUCLEOTIDE SEQUENCE [LARGE SCALE GENOMIC DNA]</scope>
    <source>
        <strain evidence="3 4">DSM 27279</strain>
    </source>
</reference>
<feature type="domain" description="FAD-binding FR-type" evidence="2">
    <location>
        <begin position="17"/>
        <end position="141"/>
    </location>
</feature>
<organism evidence="3 4">
    <name type="scientific">Verticiella sediminum</name>
    <dbReference type="NCBI Taxonomy" id="1247510"/>
    <lineage>
        <taxon>Bacteria</taxon>
        <taxon>Pseudomonadati</taxon>
        <taxon>Pseudomonadota</taxon>
        <taxon>Betaproteobacteria</taxon>
        <taxon>Burkholderiales</taxon>
        <taxon>Alcaligenaceae</taxon>
        <taxon>Verticiella</taxon>
    </lineage>
</organism>
<dbReference type="InterPro" id="IPR017938">
    <property type="entry name" value="Riboflavin_synthase-like_b-brl"/>
</dbReference>
<dbReference type="Proteomes" id="UP000318405">
    <property type="component" value="Unassembled WGS sequence"/>
</dbReference>
<dbReference type="FunFam" id="2.40.30.10:FF:000055">
    <property type="entry name" value="Siderophore-interacting family protein"/>
    <property type="match status" value="1"/>
</dbReference>